<dbReference type="GO" id="GO:1990281">
    <property type="term" value="C:efflux pump complex"/>
    <property type="evidence" value="ECO:0007669"/>
    <property type="project" value="TreeGrafter"/>
</dbReference>
<dbReference type="RefSeq" id="WP_126776342.1">
    <property type="nucleotide sequence ID" value="NZ_PIPM01000003.1"/>
</dbReference>
<dbReference type="PANTHER" id="PTHR30469">
    <property type="entry name" value="MULTIDRUG RESISTANCE PROTEIN MDTA"/>
    <property type="match status" value="1"/>
</dbReference>
<feature type="region of interest" description="Disordered" evidence="2">
    <location>
        <begin position="379"/>
        <end position="398"/>
    </location>
</feature>
<feature type="domain" description="Multidrug resistance protein MdtA-like alpha-helical hairpin" evidence="3">
    <location>
        <begin position="113"/>
        <end position="187"/>
    </location>
</feature>
<accession>A0A432WN54</accession>
<organism evidence="5 6">
    <name type="scientific">Aliidiomarina sanyensis</name>
    <dbReference type="NCBI Taxonomy" id="1249555"/>
    <lineage>
        <taxon>Bacteria</taxon>
        <taxon>Pseudomonadati</taxon>
        <taxon>Pseudomonadota</taxon>
        <taxon>Gammaproteobacteria</taxon>
        <taxon>Alteromonadales</taxon>
        <taxon>Idiomarinaceae</taxon>
        <taxon>Aliidiomarina</taxon>
    </lineage>
</organism>
<dbReference type="InterPro" id="IPR058637">
    <property type="entry name" value="YknX-like_C"/>
</dbReference>
<comment type="caution">
    <text evidence="5">The sequence shown here is derived from an EMBL/GenBank/DDBJ whole genome shotgun (WGS) entry which is preliminary data.</text>
</comment>
<dbReference type="Proteomes" id="UP000288405">
    <property type="component" value="Unassembled WGS sequence"/>
</dbReference>
<reference evidence="5 6" key="1">
    <citation type="journal article" date="2011" name="Front. Microbiol.">
        <title>Genomic signatures of strain selection and enhancement in Bacillus atrophaeus var. globigii, a historical biowarfare simulant.</title>
        <authorList>
            <person name="Gibbons H.S."/>
            <person name="Broomall S.M."/>
            <person name="McNew L.A."/>
            <person name="Daligault H."/>
            <person name="Chapman C."/>
            <person name="Bruce D."/>
            <person name="Karavis M."/>
            <person name="Krepps M."/>
            <person name="McGregor P.A."/>
            <person name="Hong C."/>
            <person name="Park K.H."/>
            <person name="Akmal A."/>
            <person name="Feldman A."/>
            <person name="Lin J.S."/>
            <person name="Chang W.E."/>
            <person name="Higgs B.W."/>
            <person name="Demirev P."/>
            <person name="Lindquist J."/>
            <person name="Liem A."/>
            <person name="Fochler E."/>
            <person name="Read T.D."/>
            <person name="Tapia R."/>
            <person name="Johnson S."/>
            <person name="Bishop-Lilly K.A."/>
            <person name="Detter C."/>
            <person name="Han C."/>
            <person name="Sozhamannan S."/>
            <person name="Rosenzweig C.N."/>
            <person name="Skowronski E.W."/>
        </authorList>
    </citation>
    <scope>NUCLEOTIDE SEQUENCE [LARGE SCALE GENOMIC DNA]</scope>
    <source>
        <strain evidence="5 6">GYP-17</strain>
    </source>
</reference>
<feature type="domain" description="YknX-like C-terminal permuted SH3-like" evidence="4">
    <location>
        <begin position="327"/>
        <end position="394"/>
    </location>
</feature>
<evidence type="ECO:0000259" key="4">
    <source>
        <dbReference type="Pfam" id="PF25989"/>
    </source>
</evidence>
<evidence type="ECO:0000259" key="3">
    <source>
        <dbReference type="Pfam" id="PF25876"/>
    </source>
</evidence>
<dbReference type="OrthoDB" id="9791520at2"/>
<keyword evidence="6" id="KW-1185">Reference proteome</keyword>
<dbReference type="Gene3D" id="1.10.287.470">
    <property type="entry name" value="Helix hairpin bin"/>
    <property type="match status" value="1"/>
</dbReference>
<sequence length="398" mass="44225">MIHWKHKGIWLAACAVLIFIWAMRPSPERVTTALVEQKPFAEFITEEGLTHLEDTFNVAAPIQGFLRRVELNSGDPVEVGAPLFFMEPMPAPALDARSREQARESVSAAEARLEAARAEYENRQSETRFATNELARFRQLSQEGVISATELERAENNLQRSRSAERAMLAAVGAAQSELDNARIVLAVTEGTRAASEVQALQIPSPIDGVVLRRFRCCEGVVQAGERVVEVGNLEALEVRIDLLSQDAVRVRPGMRVEITRWGGDETLIGTIRRIDPAGFTRVSALGIEEQRVRVFASFVSPPETRQALGEGFRVEARIILWETEQGLVIPSSALFRDGDRWSVFKIQDGRAVQQPVNVIRRSGIETLIDDNLEPGSLVVTHPPRGLRPGQRVQEISR</sequence>
<evidence type="ECO:0000313" key="6">
    <source>
        <dbReference type="Proteomes" id="UP000288405"/>
    </source>
</evidence>
<feature type="coiled-coil region" evidence="1">
    <location>
        <begin position="99"/>
        <end position="133"/>
    </location>
</feature>
<dbReference type="EMBL" id="PIPM01000003">
    <property type="protein sequence ID" value="RUO35223.1"/>
    <property type="molecule type" value="Genomic_DNA"/>
</dbReference>
<proteinExistence type="predicted"/>
<name>A0A432WN54_9GAMM</name>
<evidence type="ECO:0000313" key="5">
    <source>
        <dbReference type="EMBL" id="RUO35223.1"/>
    </source>
</evidence>
<dbReference type="Gene3D" id="2.40.30.170">
    <property type="match status" value="1"/>
</dbReference>
<dbReference type="Pfam" id="PF25876">
    <property type="entry name" value="HH_MFP_RND"/>
    <property type="match status" value="1"/>
</dbReference>
<dbReference type="AlphaFoldDB" id="A0A432WN54"/>
<dbReference type="SUPFAM" id="SSF111369">
    <property type="entry name" value="HlyD-like secretion proteins"/>
    <property type="match status" value="1"/>
</dbReference>
<dbReference type="PANTHER" id="PTHR30469:SF15">
    <property type="entry name" value="HLYD FAMILY OF SECRETION PROTEINS"/>
    <property type="match status" value="1"/>
</dbReference>
<dbReference type="Gene3D" id="2.40.420.20">
    <property type="match status" value="1"/>
</dbReference>
<evidence type="ECO:0000256" key="1">
    <source>
        <dbReference type="SAM" id="Coils"/>
    </source>
</evidence>
<gene>
    <name evidence="5" type="ORF">CWE11_04090</name>
</gene>
<dbReference type="Gene3D" id="2.40.50.100">
    <property type="match status" value="1"/>
</dbReference>
<protein>
    <submittedName>
        <fullName evidence="5">Efflux transporter periplasmic adaptor subunit</fullName>
    </submittedName>
</protein>
<dbReference type="GO" id="GO:0015562">
    <property type="term" value="F:efflux transmembrane transporter activity"/>
    <property type="evidence" value="ECO:0007669"/>
    <property type="project" value="TreeGrafter"/>
</dbReference>
<keyword evidence="1" id="KW-0175">Coiled coil</keyword>
<evidence type="ECO:0000256" key="2">
    <source>
        <dbReference type="SAM" id="MobiDB-lite"/>
    </source>
</evidence>
<dbReference type="InterPro" id="IPR058624">
    <property type="entry name" value="MdtA-like_HH"/>
</dbReference>
<dbReference type="Pfam" id="PF25989">
    <property type="entry name" value="YknX_C"/>
    <property type="match status" value="1"/>
</dbReference>